<keyword evidence="2" id="KW-0805">Transcription regulation</keyword>
<dbReference type="InterPro" id="IPR009061">
    <property type="entry name" value="DNA-bd_dom_put_sf"/>
</dbReference>
<keyword evidence="1" id="KW-0678">Repressor</keyword>
<evidence type="ECO:0000256" key="1">
    <source>
        <dbReference type="ARBA" id="ARBA00022491"/>
    </source>
</evidence>
<dbReference type="PROSITE" id="PS50937">
    <property type="entry name" value="HTH_MERR_2"/>
    <property type="match status" value="1"/>
</dbReference>
<dbReference type="PANTHER" id="PTHR30204">
    <property type="entry name" value="REDOX-CYCLING DRUG-SENSING TRANSCRIPTIONAL ACTIVATOR SOXR"/>
    <property type="match status" value="1"/>
</dbReference>
<dbReference type="OrthoDB" id="9811000at2"/>
<evidence type="ECO:0000313" key="6">
    <source>
        <dbReference type="EMBL" id="ORJ57427.1"/>
    </source>
</evidence>
<evidence type="ECO:0000256" key="3">
    <source>
        <dbReference type="ARBA" id="ARBA00023125"/>
    </source>
</evidence>
<dbReference type="Pfam" id="PF13411">
    <property type="entry name" value="MerR_1"/>
    <property type="match status" value="1"/>
</dbReference>
<dbReference type="Proteomes" id="UP000193136">
    <property type="component" value="Unassembled WGS sequence"/>
</dbReference>
<dbReference type="InterPro" id="IPR000551">
    <property type="entry name" value="MerR-type_HTH_dom"/>
</dbReference>
<dbReference type="STRING" id="1969733.B5V00_13925"/>
<dbReference type="InterPro" id="IPR047057">
    <property type="entry name" value="MerR_fam"/>
</dbReference>
<dbReference type="PANTHER" id="PTHR30204:SF69">
    <property type="entry name" value="MERR-FAMILY TRANSCRIPTIONAL REGULATOR"/>
    <property type="match status" value="1"/>
</dbReference>
<sequence length="237" mass="26457">MSTPKKNAHDRQPGLRMSELVRQTGLPKSTILYYLDQGLLPQPVKTSPNMAYYAPECVPRLAQIKTLQTRHRLPLQKIGKLLELKDQGQEITPFIELHHAIFGDQDGPLLGREAFCQRSGLTPEQLAAFEKAGLLLPLSREGFDQQDLAMGILYARGLARGITPEEINFYPTLGKQIVDREMALRNRITGPLPADEDAAATLQLVQAARATRSYVIDRLFQRRVAASSNLKDESLLS</sequence>
<dbReference type="SMART" id="SM00422">
    <property type="entry name" value="HTH_MERR"/>
    <property type="match status" value="1"/>
</dbReference>
<dbReference type="GO" id="GO:0003677">
    <property type="term" value="F:DNA binding"/>
    <property type="evidence" value="ECO:0007669"/>
    <property type="project" value="UniProtKB-KW"/>
</dbReference>
<dbReference type="GO" id="GO:0003700">
    <property type="term" value="F:DNA-binding transcription factor activity"/>
    <property type="evidence" value="ECO:0007669"/>
    <property type="project" value="InterPro"/>
</dbReference>
<dbReference type="Gene3D" id="1.10.1660.10">
    <property type="match status" value="1"/>
</dbReference>
<evidence type="ECO:0000313" key="7">
    <source>
        <dbReference type="Proteomes" id="UP000193136"/>
    </source>
</evidence>
<feature type="domain" description="HTH merR-type" evidence="5">
    <location>
        <begin position="14"/>
        <end position="84"/>
    </location>
</feature>
<proteinExistence type="predicted"/>
<dbReference type="EMBL" id="NAAD01000020">
    <property type="protein sequence ID" value="ORJ57427.1"/>
    <property type="molecule type" value="Genomic_DNA"/>
</dbReference>
<organism evidence="6 7">
    <name type="scientific">Geothermobacter hydrogeniphilus</name>
    <dbReference type="NCBI Taxonomy" id="1969733"/>
    <lineage>
        <taxon>Bacteria</taxon>
        <taxon>Pseudomonadati</taxon>
        <taxon>Thermodesulfobacteriota</taxon>
        <taxon>Desulfuromonadia</taxon>
        <taxon>Desulfuromonadales</taxon>
        <taxon>Geothermobacteraceae</taxon>
        <taxon>Geothermobacter</taxon>
    </lineage>
</organism>
<name>A0A1X0XX15_9BACT</name>
<comment type="caution">
    <text evidence="6">The sequence shown here is derived from an EMBL/GenBank/DDBJ whole genome shotgun (WGS) entry which is preliminary data.</text>
</comment>
<keyword evidence="7" id="KW-1185">Reference proteome</keyword>
<dbReference type="AlphaFoldDB" id="A0A1X0XX15"/>
<dbReference type="SUPFAM" id="SSF46955">
    <property type="entry name" value="Putative DNA-binding domain"/>
    <property type="match status" value="1"/>
</dbReference>
<evidence type="ECO:0000256" key="2">
    <source>
        <dbReference type="ARBA" id="ARBA00023015"/>
    </source>
</evidence>
<keyword evidence="4" id="KW-0804">Transcription</keyword>
<reference evidence="6 7" key="1">
    <citation type="submission" date="2017-03" db="EMBL/GenBank/DDBJ databases">
        <title>Genome sequence of Geothermobacter sp. EPR-M, Deep-Sea Iron Reducer.</title>
        <authorList>
            <person name="Tully B."/>
            <person name="Savalia P."/>
            <person name="Abuyen K."/>
            <person name="Baughan C."/>
            <person name="Romero E."/>
            <person name="Ronkowski C."/>
            <person name="Torres B."/>
            <person name="Tremblay J."/>
            <person name="Trujillo A."/>
            <person name="Tyler M."/>
            <person name="Perez-Rodriguez I."/>
            <person name="Amend J."/>
        </authorList>
    </citation>
    <scope>NUCLEOTIDE SEQUENCE [LARGE SCALE GENOMIC DNA]</scope>
    <source>
        <strain evidence="6 7">EPR-M</strain>
    </source>
</reference>
<evidence type="ECO:0000256" key="4">
    <source>
        <dbReference type="ARBA" id="ARBA00023163"/>
    </source>
</evidence>
<gene>
    <name evidence="6" type="ORF">B5V00_13925</name>
</gene>
<accession>A0A1X0XX15</accession>
<dbReference type="RefSeq" id="WP_085011426.1">
    <property type="nucleotide sequence ID" value="NZ_NAAD01000020.1"/>
</dbReference>
<keyword evidence="3" id="KW-0238">DNA-binding</keyword>
<evidence type="ECO:0000259" key="5">
    <source>
        <dbReference type="PROSITE" id="PS50937"/>
    </source>
</evidence>
<protein>
    <recommendedName>
        <fullName evidence="5">HTH merR-type domain-containing protein</fullName>
    </recommendedName>
</protein>